<dbReference type="EMBL" id="VFPV01000004">
    <property type="protein sequence ID" value="TQM99428.1"/>
    <property type="molecule type" value="Genomic_DNA"/>
</dbReference>
<dbReference type="InterPro" id="IPR051797">
    <property type="entry name" value="TrmB-like"/>
</dbReference>
<dbReference type="InterPro" id="IPR002831">
    <property type="entry name" value="Tscrpt_reg_TrmB_N"/>
</dbReference>
<evidence type="ECO:0000313" key="2">
    <source>
        <dbReference type="EMBL" id="TQM99428.1"/>
    </source>
</evidence>
<evidence type="ECO:0000313" key="3">
    <source>
        <dbReference type="Proteomes" id="UP000316993"/>
    </source>
</evidence>
<reference evidence="2 3" key="1">
    <citation type="submission" date="2019-06" db="EMBL/GenBank/DDBJ databases">
        <title>Genomic Encyclopedia of Archaeal and Bacterial Type Strains, Phase II (KMG-II): from individual species to whole genera.</title>
        <authorList>
            <person name="Goeker M."/>
        </authorList>
    </citation>
    <scope>NUCLEOTIDE SEQUENCE [LARGE SCALE GENOMIC DNA]</scope>
    <source>
        <strain evidence="2 3">DSM 7270</strain>
    </source>
</reference>
<dbReference type="Proteomes" id="UP000316993">
    <property type="component" value="Unassembled WGS sequence"/>
</dbReference>
<sequence length="248" mass="27937">MIESNLERIGLTGNVGKVYLACVALGPVPISRVIGHTALPKATVYDAIERLHGDGLVHVSSELRNRVVSAIDPSVLLEQHESRRQRLNETLPLLKALFHRAQGKPNIRFYEGSEGIETALWDSLSGDSAELLSCFSMEELSVHPGMDRIHDYLTERVQRNKLLKVVRTQSKDLYQVWPSSHRELREVRYTPPDMVLAMTFVIYGNSVALLSSSKECYGMVIDSEEYASLMRAMFAGIWQMCEPTPYVD</sequence>
<gene>
    <name evidence="2" type="ORF">BDD18_4085</name>
</gene>
<protein>
    <submittedName>
        <fullName evidence="2">Sugar-specific transcriptional regulator TrmB</fullName>
    </submittedName>
</protein>
<comment type="caution">
    <text evidence="2">The sequence shown here is derived from an EMBL/GenBank/DDBJ whole genome shotgun (WGS) entry which is preliminary data.</text>
</comment>
<dbReference type="RefSeq" id="WP_244939179.1">
    <property type="nucleotide sequence ID" value="NZ_VFPV01000004.1"/>
</dbReference>
<organism evidence="2 3">
    <name type="scientific">Acidovorax temperans</name>
    <dbReference type="NCBI Taxonomy" id="80878"/>
    <lineage>
        <taxon>Bacteria</taxon>
        <taxon>Pseudomonadati</taxon>
        <taxon>Pseudomonadota</taxon>
        <taxon>Betaproteobacteria</taxon>
        <taxon>Burkholderiales</taxon>
        <taxon>Comamonadaceae</taxon>
        <taxon>Acidovorax</taxon>
    </lineage>
</organism>
<dbReference type="Pfam" id="PF01978">
    <property type="entry name" value="TrmB"/>
    <property type="match status" value="1"/>
</dbReference>
<feature type="domain" description="Transcription regulator TrmB N-terminal" evidence="1">
    <location>
        <begin position="6"/>
        <end position="73"/>
    </location>
</feature>
<dbReference type="AlphaFoldDB" id="A0A543KWG3"/>
<dbReference type="PANTHER" id="PTHR34293">
    <property type="entry name" value="HTH-TYPE TRANSCRIPTIONAL REGULATOR TRMBL2"/>
    <property type="match status" value="1"/>
</dbReference>
<evidence type="ECO:0000259" key="1">
    <source>
        <dbReference type="Pfam" id="PF01978"/>
    </source>
</evidence>
<dbReference type="InterPro" id="IPR036388">
    <property type="entry name" value="WH-like_DNA-bd_sf"/>
</dbReference>
<proteinExistence type="predicted"/>
<accession>A0A543KWG3</accession>
<name>A0A543KWG3_9BURK</name>
<dbReference type="PANTHER" id="PTHR34293:SF1">
    <property type="entry name" value="HTH-TYPE TRANSCRIPTIONAL REGULATOR TRMBL2"/>
    <property type="match status" value="1"/>
</dbReference>
<dbReference type="Gene3D" id="1.10.10.10">
    <property type="entry name" value="Winged helix-like DNA-binding domain superfamily/Winged helix DNA-binding domain"/>
    <property type="match status" value="1"/>
</dbReference>